<dbReference type="RefSeq" id="WP_066757331.1">
    <property type="nucleotide sequence ID" value="NZ_CP015199.1"/>
</dbReference>
<keyword evidence="2" id="KW-1185">Reference proteome</keyword>
<dbReference type="OrthoDB" id="1098070at2"/>
<dbReference type="InterPro" id="IPR035093">
    <property type="entry name" value="RelE/ParE_toxin_dom_sf"/>
</dbReference>
<accession>A0A172XYP6</accession>
<reference evidence="1 2" key="1">
    <citation type="submission" date="2016-04" db="EMBL/GenBank/DDBJ databases">
        <title>Complete Genome Sequence of Chryseobacterium sp. IHBB 10212.</title>
        <authorList>
            <person name="Pal M."/>
            <person name="Swarnkar M.K."/>
            <person name="Kaushal K."/>
            <person name="Chhibber S."/>
            <person name="Singh A.K."/>
            <person name="Gulati A."/>
        </authorList>
    </citation>
    <scope>NUCLEOTIDE SEQUENCE [LARGE SCALE GENOMIC DNA]</scope>
    <source>
        <strain evidence="1 2">IHBB 10212</strain>
    </source>
</reference>
<evidence type="ECO:0000313" key="2">
    <source>
        <dbReference type="Proteomes" id="UP000077824"/>
    </source>
</evidence>
<evidence type="ECO:0008006" key="3">
    <source>
        <dbReference type="Google" id="ProtNLM"/>
    </source>
</evidence>
<sequence>MKIQFSKQSFDDLDEIEDYLLNKWNDKVLEDFNLKLDHCIKLIIDGVVVFQKYEDTVYHKVLITKHNTMIYSLNEDTLTVHRILQNFQDPDENYKSVTT</sequence>
<dbReference type="Gene3D" id="3.30.2310.20">
    <property type="entry name" value="RelE-like"/>
    <property type="match status" value="1"/>
</dbReference>
<evidence type="ECO:0000313" key="1">
    <source>
        <dbReference type="EMBL" id="ANF52137.1"/>
    </source>
</evidence>
<dbReference type="Proteomes" id="UP000077824">
    <property type="component" value="Chromosome"/>
</dbReference>
<protein>
    <recommendedName>
        <fullName evidence="3">Type II toxin-antitoxin system RelE/ParE family toxin</fullName>
    </recommendedName>
</protein>
<dbReference type="AlphaFoldDB" id="A0A172XYP6"/>
<dbReference type="KEGG" id="chh:A0O34_17150"/>
<dbReference type="EMBL" id="CP015199">
    <property type="protein sequence ID" value="ANF52137.1"/>
    <property type="molecule type" value="Genomic_DNA"/>
</dbReference>
<proteinExistence type="predicted"/>
<gene>
    <name evidence="1" type="ORF">A0O34_17150</name>
</gene>
<name>A0A172XYP6_9FLAO</name>
<organism evidence="1 2">
    <name type="scientific">Chryseobacterium glaciei</name>
    <dbReference type="NCBI Taxonomy" id="1685010"/>
    <lineage>
        <taxon>Bacteria</taxon>
        <taxon>Pseudomonadati</taxon>
        <taxon>Bacteroidota</taxon>
        <taxon>Flavobacteriia</taxon>
        <taxon>Flavobacteriales</taxon>
        <taxon>Weeksellaceae</taxon>
        <taxon>Chryseobacterium group</taxon>
        <taxon>Chryseobacterium</taxon>
    </lineage>
</organism>
<dbReference type="STRING" id="1685010.A0O34_17150"/>